<dbReference type="AlphaFoldDB" id="G7GTA2"/>
<dbReference type="RefSeq" id="WP_005190583.1">
    <property type="nucleotide sequence ID" value="NZ_BAED01000059.1"/>
</dbReference>
<dbReference type="EMBL" id="BAED01000059">
    <property type="protein sequence ID" value="GAB06827.1"/>
    <property type="molecule type" value="Genomic_DNA"/>
</dbReference>
<evidence type="ECO:0000313" key="2">
    <source>
        <dbReference type="EMBL" id="GAB06827.1"/>
    </source>
</evidence>
<gene>
    <name evidence="2" type="ORF">GOAMR_59_01280</name>
</gene>
<reference evidence="2 3" key="1">
    <citation type="submission" date="2011-11" db="EMBL/GenBank/DDBJ databases">
        <title>Whole genome shotgun sequence of Gordonia amarae NBRC 15530.</title>
        <authorList>
            <person name="Takarada H."/>
            <person name="Hosoyama A."/>
            <person name="Tsuchikane K."/>
            <person name="Katsumata H."/>
            <person name="Yamazaki S."/>
            <person name="Fujita N."/>
        </authorList>
    </citation>
    <scope>NUCLEOTIDE SEQUENCE [LARGE SCALE GENOMIC DNA]</scope>
    <source>
        <strain evidence="2 3">NBRC 15530</strain>
    </source>
</reference>
<organism evidence="2 3">
    <name type="scientific">Gordonia amarae NBRC 15530</name>
    <dbReference type="NCBI Taxonomy" id="1075090"/>
    <lineage>
        <taxon>Bacteria</taxon>
        <taxon>Bacillati</taxon>
        <taxon>Actinomycetota</taxon>
        <taxon>Actinomycetes</taxon>
        <taxon>Mycobacteriales</taxon>
        <taxon>Gordoniaceae</taxon>
        <taxon>Gordonia</taxon>
    </lineage>
</organism>
<dbReference type="Pfam" id="PF06889">
    <property type="entry name" value="DUF1266"/>
    <property type="match status" value="1"/>
</dbReference>
<keyword evidence="3" id="KW-1185">Reference proteome</keyword>
<dbReference type="Proteomes" id="UP000006023">
    <property type="component" value="Unassembled WGS sequence"/>
</dbReference>
<sequence>MGLLSSLRDRFVDDEDAEHMRVAESPEGIAAAIARDYRQEPIPTDPHGYFYGPLAQGLALSAPMVVANDATWNSLTDVGDADVKYFMSQVWGITDRGDWMERLNALVNGQYGDSVAYHAAIVRTRVRTVRDQPRVSDADWAAALRDEAARVEAPAGYADALCETIPAIHAAEQTLRQAHLLGADEEVVALDGYDYLRAGNIARWGVHLGFGSSDIAANVAIACRDSASQLYGNWREYALGVLAGRIVTYPESWGRHVTCGIEMMRPFLDSINSPWTNIPFPDEPVLVDDE</sequence>
<dbReference type="STRING" id="1075090.GOAMR_59_01280"/>
<dbReference type="InterPro" id="IPR009677">
    <property type="entry name" value="DUF1266"/>
</dbReference>
<accession>G7GTA2</accession>
<feature type="domain" description="DUF1266" evidence="1">
    <location>
        <begin position="89"/>
        <end position="280"/>
    </location>
</feature>
<evidence type="ECO:0000313" key="3">
    <source>
        <dbReference type="Proteomes" id="UP000006023"/>
    </source>
</evidence>
<dbReference type="eggNOG" id="ENOG5032NQE">
    <property type="taxonomic scope" value="Bacteria"/>
</dbReference>
<comment type="caution">
    <text evidence="2">The sequence shown here is derived from an EMBL/GenBank/DDBJ whole genome shotgun (WGS) entry which is preliminary data.</text>
</comment>
<protein>
    <recommendedName>
        <fullName evidence="1">DUF1266 domain-containing protein</fullName>
    </recommendedName>
</protein>
<proteinExistence type="predicted"/>
<evidence type="ECO:0000259" key="1">
    <source>
        <dbReference type="Pfam" id="PF06889"/>
    </source>
</evidence>
<name>G7GTA2_9ACTN</name>